<keyword evidence="9" id="KW-0762">Sugar transport</keyword>
<dbReference type="CDD" id="cd00211">
    <property type="entry name" value="PTS_IIA_fru"/>
    <property type="match status" value="1"/>
</dbReference>
<accession>A0A2S9ICU1</accession>
<keyword evidence="6" id="KW-0813">Transport</keyword>
<sequence>MSEIIAYQCELNEGIHARPAGHIERLCNTFQSDVCWKNIRSGIQGNGKSALSVVATDTLFNDACEISLSGKDAAEAAQQLRALLKKLPSFEVSQAEEATVPAGYLPRSLRETRLDFIQGSRISGGVAIAKPVRIQSLSLNEMLARNPGGEYSSEQQQRIFLAGLAALKDEKLTALEIKAGVEHDILQAHLSIVTDATFQSQITTAIANGENTWNAVIKSAMEFCEILNRSASKYIKERTLDVLDITGQLLTAIYGAGALPQNSLELTQPSIILANSLTPSQFLGINKQYLAGMVLSATGKTSHTAILARSLGIPTLTDIDFTALTLDANTDIIIDGNPGILITAPDEQVLRYYRHEITVQQQMQQQMMAGVMQPATTCDNHSVEIAANIASVAEAEAAFNNGAEGIGLFRTEMSFMDRETPPDYRELADLYGQVMALAEGRPVIFRTFDIGGDKPVDYLDTGEEENPFLGFRAVRTYPRYRDLFAMQLRAILSASALGEAKIMIPMIASVDEVIWCREVLEEVKSAMRDQALPFNGAISLGVMLEIPSVLFAISEIAEYADFFSVGSNDLTQYFFAADRGNSQVESVYDNYAPSFLRALKFAVDEVHRAGKWIGICGELGASSDFLPLLVGMGFDELSMSGTAIPGVKHTLRELDFTKCQRLVQEIVSVKRSAGVKSALRSPEVRAISKMPILAPEFILCALDAGDKNEAIKMMTDNLWLHHRTDNRDRLTDDIWAREDSFSTAVGYGFAIPHTKSDHIQHSTISMATLAKPITWGDQQVETVFMLTVSKSADPNEHMKYFSTLARKLMKEDFRNEIKQAENVTVLYNLMASTLAI</sequence>
<dbReference type="GO" id="GO:0008965">
    <property type="term" value="F:phosphoenolpyruvate-protein phosphotransferase activity"/>
    <property type="evidence" value="ECO:0007669"/>
    <property type="project" value="UniProtKB-EC"/>
</dbReference>
<dbReference type="InterPro" id="IPR000121">
    <property type="entry name" value="PEP_util_C"/>
</dbReference>
<evidence type="ECO:0000256" key="4">
    <source>
        <dbReference type="ARBA" id="ARBA00004496"/>
    </source>
</evidence>
<keyword evidence="18" id="KW-1185">Reference proteome</keyword>
<comment type="similarity">
    <text evidence="5">Belongs to the PEP-utilizing enzyme family.</text>
</comment>
<dbReference type="SUPFAM" id="SSF47831">
    <property type="entry name" value="Enzyme I of the PEP:sugar phosphotransferase system HPr-binding (sub)domain"/>
    <property type="match status" value="1"/>
</dbReference>
<organism evidence="17 18">
    <name type="scientific">Pantoea coffeiphila</name>
    <dbReference type="NCBI Taxonomy" id="1465635"/>
    <lineage>
        <taxon>Bacteria</taxon>
        <taxon>Pseudomonadati</taxon>
        <taxon>Pseudomonadota</taxon>
        <taxon>Gammaproteobacteria</taxon>
        <taxon>Enterobacterales</taxon>
        <taxon>Erwiniaceae</taxon>
        <taxon>Pantoea</taxon>
    </lineage>
</organism>
<protein>
    <submittedName>
        <fullName evidence="17">Phosphoenolpyruvate--protein phosphotransferase</fullName>
    </submittedName>
</protein>
<dbReference type="Gene3D" id="3.30.1340.10">
    <property type="entry name" value="HPr-like"/>
    <property type="match status" value="1"/>
</dbReference>
<keyword evidence="17" id="KW-0670">Pyruvate</keyword>
<dbReference type="SUPFAM" id="SSF51621">
    <property type="entry name" value="Phosphoenolpyruvate/pyruvate domain"/>
    <property type="match status" value="1"/>
</dbReference>
<dbReference type="RefSeq" id="WP_105592860.1">
    <property type="nucleotide sequence ID" value="NZ_PDET01000006.1"/>
</dbReference>
<dbReference type="PANTHER" id="PTHR46244:SF4">
    <property type="entry name" value="MULTIPHOSPHORYL TRANSFER PROTEIN 1-RELATED"/>
    <property type="match status" value="1"/>
</dbReference>
<dbReference type="GO" id="GO:0046872">
    <property type="term" value="F:metal ion binding"/>
    <property type="evidence" value="ECO:0007669"/>
    <property type="project" value="UniProtKB-KW"/>
</dbReference>
<evidence type="ECO:0000256" key="3">
    <source>
        <dbReference type="ARBA" id="ARBA00001946"/>
    </source>
</evidence>
<evidence type="ECO:0000256" key="1">
    <source>
        <dbReference type="ARBA" id="ARBA00000683"/>
    </source>
</evidence>
<evidence type="ECO:0000256" key="13">
    <source>
        <dbReference type="ARBA" id="ARBA00022777"/>
    </source>
</evidence>
<dbReference type="GO" id="GO:0009401">
    <property type="term" value="P:phosphoenolpyruvate-dependent sugar phosphotransferase system"/>
    <property type="evidence" value="ECO:0007669"/>
    <property type="project" value="UniProtKB-KW"/>
</dbReference>
<dbReference type="InterPro" id="IPR036618">
    <property type="entry name" value="PtsI_HPr-bd_sf"/>
</dbReference>
<dbReference type="SUPFAM" id="SSF52009">
    <property type="entry name" value="Phosphohistidine domain"/>
    <property type="match status" value="1"/>
</dbReference>
<evidence type="ECO:0000256" key="6">
    <source>
        <dbReference type="ARBA" id="ARBA00022448"/>
    </source>
</evidence>
<dbReference type="GO" id="GO:0016301">
    <property type="term" value="F:kinase activity"/>
    <property type="evidence" value="ECO:0007669"/>
    <property type="project" value="UniProtKB-KW"/>
</dbReference>
<keyword evidence="11" id="KW-0598">Phosphotransferase system</keyword>
<evidence type="ECO:0000313" key="18">
    <source>
        <dbReference type="Proteomes" id="UP000239181"/>
    </source>
</evidence>
<evidence type="ECO:0000313" key="17">
    <source>
        <dbReference type="EMBL" id="PRD15610.1"/>
    </source>
</evidence>
<evidence type="ECO:0000256" key="9">
    <source>
        <dbReference type="ARBA" id="ARBA00022597"/>
    </source>
</evidence>
<keyword evidence="10 17" id="KW-0808">Transferase</keyword>
<dbReference type="EMBL" id="PDET01000006">
    <property type="protein sequence ID" value="PRD15610.1"/>
    <property type="molecule type" value="Genomic_DNA"/>
</dbReference>
<keyword evidence="7" id="KW-0963">Cytoplasm</keyword>
<keyword evidence="8" id="KW-0597">Phosphoprotein</keyword>
<dbReference type="Proteomes" id="UP000239181">
    <property type="component" value="Unassembled WGS sequence"/>
</dbReference>
<evidence type="ECO:0000256" key="14">
    <source>
        <dbReference type="ARBA" id="ARBA00022842"/>
    </source>
</evidence>
<dbReference type="InterPro" id="IPR040442">
    <property type="entry name" value="Pyrv_kinase-like_dom_sf"/>
</dbReference>
<dbReference type="InterPro" id="IPR035895">
    <property type="entry name" value="HPr-like_sf"/>
</dbReference>
<dbReference type="InterPro" id="IPR016152">
    <property type="entry name" value="PTrfase/Anion_transptr"/>
</dbReference>
<evidence type="ECO:0000259" key="15">
    <source>
        <dbReference type="PROSITE" id="PS51094"/>
    </source>
</evidence>
<dbReference type="Gene3D" id="3.50.30.10">
    <property type="entry name" value="Phosphohistidine domain"/>
    <property type="match status" value="1"/>
</dbReference>
<evidence type="ECO:0000256" key="11">
    <source>
        <dbReference type="ARBA" id="ARBA00022683"/>
    </source>
</evidence>
<evidence type="ECO:0000256" key="7">
    <source>
        <dbReference type="ARBA" id="ARBA00022490"/>
    </source>
</evidence>
<gene>
    <name evidence="17" type="primary">ptsP</name>
    <name evidence="17" type="ORF">CQW29_10610</name>
</gene>
<comment type="cofactor">
    <cofactor evidence="3">
        <name>Mg(2+)</name>
        <dbReference type="ChEBI" id="CHEBI:18420"/>
    </cofactor>
</comment>
<dbReference type="Gene3D" id="3.20.20.60">
    <property type="entry name" value="Phosphoenolpyruvate-binding domains"/>
    <property type="match status" value="1"/>
</dbReference>
<dbReference type="OrthoDB" id="9765468at2"/>
<keyword evidence="12" id="KW-0479">Metal-binding</keyword>
<keyword evidence="14" id="KW-0460">Magnesium</keyword>
<comment type="caution">
    <text evidence="17">The sequence shown here is derived from an EMBL/GenBank/DDBJ whole genome shotgun (WGS) entry which is preliminary data.</text>
</comment>
<evidence type="ECO:0000259" key="16">
    <source>
        <dbReference type="PROSITE" id="PS51350"/>
    </source>
</evidence>
<dbReference type="SUPFAM" id="SSF55594">
    <property type="entry name" value="HPr-like"/>
    <property type="match status" value="1"/>
</dbReference>
<proteinExistence type="inferred from homology"/>
<dbReference type="Pfam" id="PF00381">
    <property type="entry name" value="PTS-HPr"/>
    <property type="match status" value="1"/>
</dbReference>
<dbReference type="Gene3D" id="1.10.274.10">
    <property type="entry name" value="PtsI, HPr-binding domain"/>
    <property type="match status" value="1"/>
</dbReference>
<dbReference type="InterPro" id="IPR008731">
    <property type="entry name" value="PTS_EIN"/>
</dbReference>
<dbReference type="AlphaFoldDB" id="A0A2S9ICU1"/>
<keyword evidence="13" id="KW-0418">Kinase</keyword>
<dbReference type="Pfam" id="PF05524">
    <property type="entry name" value="PEP-utilisers_N"/>
    <property type="match status" value="1"/>
</dbReference>
<dbReference type="Pfam" id="PF00359">
    <property type="entry name" value="PTS_EIIA_2"/>
    <property type="match status" value="1"/>
</dbReference>
<evidence type="ECO:0000256" key="5">
    <source>
        <dbReference type="ARBA" id="ARBA00007837"/>
    </source>
</evidence>
<evidence type="ECO:0000256" key="8">
    <source>
        <dbReference type="ARBA" id="ARBA00022553"/>
    </source>
</evidence>
<comment type="catalytic activity">
    <reaction evidence="1">
        <text>L-histidyl-[protein] + phosphoenolpyruvate = N(pros)-phospho-L-histidyl-[protein] + pyruvate</text>
        <dbReference type="Rhea" id="RHEA:23880"/>
        <dbReference type="Rhea" id="RHEA-COMP:9745"/>
        <dbReference type="Rhea" id="RHEA-COMP:9746"/>
        <dbReference type="ChEBI" id="CHEBI:15361"/>
        <dbReference type="ChEBI" id="CHEBI:29979"/>
        <dbReference type="ChEBI" id="CHEBI:58702"/>
        <dbReference type="ChEBI" id="CHEBI:64837"/>
        <dbReference type="EC" id="2.7.3.9"/>
    </reaction>
</comment>
<dbReference type="PRINTS" id="PR01736">
    <property type="entry name" value="PHPHTRNFRASE"/>
</dbReference>
<dbReference type="Gene3D" id="3.40.930.10">
    <property type="entry name" value="Mannitol-specific EII, Chain A"/>
    <property type="match status" value="1"/>
</dbReference>
<feature type="domain" description="HPr" evidence="16">
    <location>
        <begin position="1"/>
        <end position="93"/>
    </location>
</feature>
<dbReference type="PANTHER" id="PTHR46244">
    <property type="entry name" value="PHOSPHOENOLPYRUVATE-PROTEIN PHOSPHOTRANSFERASE"/>
    <property type="match status" value="1"/>
</dbReference>
<feature type="domain" description="PTS EIIA type-2" evidence="15">
    <location>
        <begin position="691"/>
        <end position="833"/>
    </location>
</feature>
<comment type="subcellular location">
    <subcellularLocation>
        <location evidence="4">Cytoplasm</location>
    </subcellularLocation>
</comment>
<reference evidence="17 18" key="1">
    <citation type="submission" date="2017-10" db="EMBL/GenBank/DDBJ databases">
        <title>Draft genome of two endophytic bacteria isolated from 'guarana' Paullinia cupana (Mart.) Ducke.</title>
        <authorList>
            <person name="Siqueira K.A."/>
            <person name="Liotti R.G."/>
            <person name="Mendes T.A."/>
            <person name="Soares M.A."/>
        </authorList>
    </citation>
    <scope>NUCLEOTIDE SEQUENCE [LARGE SCALE GENOMIC DNA]</scope>
    <source>
        <strain evidence="17 18">342</strain>
    </source>
</reference>
<dbReference type="GO" id="GO:0005737">
    <property type="term" value="C:cytoplasm"/>
    <property type="evidence" value="ECO:0007669"/>
    <property type="project" value="UniProtKB-SubCell"/>
</dbReference>
<dbReference type="PROSITE" id="PS51350">
    <property type="entry name" value="PTS_HPR_DOM"/>
    <property type="match status" value="1"/>
</dbReference>
<dbReference type="InterPro" id="IPR000032">
    <property type="entry name" value="HPr-like"/>
</dbReference>
<dbReference type="InterPro" id="IPR036637">
    <property type="entry name" value="Phosphohistidine_dom_sf"/>
</dbReference>
<dbReference type="Pfam" id="PF02896">
    <property type="entry name" value="PEP-utilizers_C"/>
    <property type="match status" value="1"/>
</dbReference>
<dbReference type="NCBIfam" id="TIGR01417">
    <property type="entry name" value="PTS_I_fam"/>
    <property type="match status" value="1"/>
</dbReference>
<evidence type="ECO:0000256" key="2">
    <source>
        <dbReference type="ARBA" id="ARBA00001401"/>
    </source>
</evidence>
<comment type="catalytic activity">
    <reaction evidence="2">
        <text>D-fructose(out) + N(pros)-phospho-L-histidyl-[protein] = D-fructose 1-phosphate(in) + L-histidyl-[protein]</text>
        <dbReference type="Rhea" id="RHEA:49252"/>
        <dbReference type="Rhea" id="RHEA-COMP:9745"/>
        <dbReference type="Rhea" id="RHEA-COMP:9746"/>
        <dbReference type="ChEBI" id="CHEBI:29979"/>
        <dbReference type="ChEBI" id="CHEBI:37721"/>
        <dbReference type="ChEBI" id="CHEBI:58674"/>
        <dbReference type="ChEBI" id="CHEBI:64837"/>
        <dbReference type="EC" id="2.7.1.202"/>
    </reaction>
</comment>
<evidence type="ECO:0000256" key="12">
    <source>
        <dbReference type="ARBA" id="ARBA00022723"/>
    </source>
</evidence>
<dbReference type="InterPro" id="IPR002178">
    <property type="entry name" value="PTS_EIIA_type-2_dom"/>
</dbReference>
<dbReference type="Pfam" id="PF00391">
    <property type="entry name" value="PEP-utilizers"/>
    <property type="match status" value="1"/>
</dbReference>
<evidence type="ECO:0000256" key="10">
    <source>
        <dbReference type="ARBA" id="ARBA00022679"/>
    </source>
</evidence>
<name>A0A2S9ICU1_9GAMM</name>
<dbReference type="SUPFAM" id="SSF55804">
    <property type="entry name" value="Phoshotransferase/anion transport protein"/>
    <property type="match status" value="1"/>
</dbReference>
<dbReference type="InterPro" id="IPR006318">
    <property type="entry name" value="PTS_EI-like"/>
</dbReference>
<dbReference type="PROSITE" id="PS51094">
    <property type="entry name" value="PTS_EIIA_TYPE_2"/>
    <property type="match status" value="1"/>
</dbReference>
<dbReference type="InterPro" id="IPR008279">
    <property type="entry name" value="PEP-util_enz_mobile_dom"/>
</dbReference>
<dbReference type="InterPro" id="IPR050499">
    <property type="entry name" value="PEP-utilizing_PTS_enzyme"/>
</dbReference>
<dbReference type="CDD" id="cd00367">
    <property type="entry name" value="PTS-HPr_like"/>
    <property type="match status" value="1"/>
</dbReference>
<dbReference type="InterPro" id="IPR015813">
    <property type="entry name" value="Pyrv/PenolPyrv_kinase-like_dom"/>
</dbReference>